<evidence type="ECO:0000313" key="1">
    <source>
        <dbReference type="EMBL" id="KAI0027217.1"/>
    </source>
</evidence>
<keyword evidence="2" id="KW-1185">Reference proteome</keyword>
<reference evidence="1" key="1">
    <citation type="submission" date="2021-02" db="EMBL/GenBank/DDBJ databases">
        <authorList>
            <consortium name="DOE Joint Genome Institute"/>
            <person name="Ahrendt S."/>
            <person name="Looney B.P."/>
            <person name="Miyauchi S."/>
            <person name="Morin E."/>
            <person name="Drula E."/>
            <person name="Courty P.E."/>
            <person name="Chicoki N."/>
            <person name="Fauchery L."/>
            <person name="Kohler A."/>
            <person name="Kuo A."/>
            <person name="Labutti K."/>
            <person name="Pangilinan J."/>
            <person name="Lipzen A."/>
            <person name="Riley R."/>
            <person name="Andreopoulos W."/>
            <person name="He G."/>
            <person name="Johnson J."/>
            <person name="Barry K.W."/>
            <person name="Grigoriev I.V."/>
            <person name="Nagy L."/>
            <person name="Hibbett D."/>
            <person name="Henrissat B."/>
            <person name="Matheny P.B."/>
            <person name="Labbe J."/>
            <person name="Martin F."/>
        </authorList>
    </citation>
    <scope>NUCLEOTIDE SEQUENCE</scope>
    <source>
        <strain evidence="1">EC-137</strain>
    </source>
</reference>
<name>A0ACB8Q6F3_9AGAM</name>
<accession>A0ACB8Q6F3</accession>
<reference evidence="1" key="2">
    <citation type="journal article" date="2022" name="New Phytol.">
        <title>Evolutionary transition to the ectomycorrhizal habit in the genomes of a hyperdiverse lineage of mushroom-forming fungi.</title>
        <authorList>
            <person name="Looney B."/>
            <person name="Miyauchi S."/>
            <person name="Morin E."/>
            <person name="Drula E."/>
            <person name="Courty P.E."/>
            <person name="Kohler A."/>
            <person name="Kuo A."/>
            <person name="LaButti K."/>
            <person name="Pangilinan J."/>
            <person name="Lipzen A."/>
            <person name="Riley R."/>
            <person name="Andreopoulos W."/>
            <person name="He G."/>
            <person name="Johnson J."/>
            <person name="Nolan M."/>
            <person name="Tritt A."/>
            <person name="Barry K.W."/>
            <person name="Grigoriev I.V."/>
            <person name="Nagy L.G."/>
            <person name="Hibbett D."/>
            <person name="Henrissat B."/>
            <person name="Matheny P.B."/>
            <person name="Labbe J."/>
            <person name="Martin F.M."/>
        </authorList>
    </citation>
    <scope>NUCLEOTIDE SEQUENCE</scope>
    <source>
        <strain evidence="1">EC-137</strain>
    </source>
</reference>
<protein>
    <submittedName>
        <fullName evidence="1">Uncharacterized protein</fullName>
    </submittedName>
</protein>
<sequence>MDSGIHPNTKWTYHGTGGLLDLLQQKDQHQRNTILLHLNQTHHLVHIEGVLSTHKSILRAIASRRLPNIDQALRVAMHQGMSAMLDFAHLALGLPATLTVRAIAAVPLLQASPATPSIEDIVQSVDMAFGPLLHGVAVIRRPVHGTVGVDEIATEECLWWNDATNHVLGICREHIGEWVRTIDSYEDVEVLVEEMKRKVIHHAVEATVCAVTLLSLDTRLGSARPIAVSGTCKAEKAPEHRKLLQTMLDGIAAAKVLQGICIVCYASDGTSMCHKALCDMTTKRLLHRESNIFPYLGHLPLLNLWVGDDDLTVDKDYKHVAFKRVHNAVLRADGINVLGMLLTSEILCTHLQDESQILDLKEPTLTTLFNVADKQDVNRVYRLAFLIWELWCVPIPNHREATYLLRLSAAAHMLLALYFHEGAKSRFLPNPLFIDIMLMIKNAYFCVAKAKADNPRSAWFLIWMGTNSLESIFGVVRTMVGNDLNTDMLQLAQRLSHSVEVTNVFAEYKVLE</sequence>
<dbReference type="Proteomes" id="UP000814128">
    <property type="component" value="Unassembled WGS sequence"/>
</dbReference>
<organism evidence="1 2">
    <name type="scientific">Vararia minispora EC-137</name>
    <dbReference type="NCBI Taxonomy" id="1314806"/>
    <lineage>
        <taxon>Eukaryota</taxon>
        <taxon>Fungi</taxon>
        <taxon>Dikarya</taxon>
        <taxon>Basidiomycota</taxon>
        <taxon>Agaricomycotina</taxon>
        <taxon>Agaricomycetes</taxon>
        <taxon>Russulales</taxon>
        <taxon>Lachnocladiaceae</taxon>
        <taxon>Vararia</taxon>
    </lineage>
</organism>
<evidence type="ECO:0000313" key="2">
    <source>
        <dbReference type="Proteomes" id="UP000814128"/>
    </source>
</evidence>
<comment type="caution">
    <text evidence="1">The sequence shown here is derived from an EMBL/GenBank/DDBJ whole genome shotgun (WGS) entry which is preliminary data.</text>
</comment>
<proteinExistence type="predicted"/>
<gene>
    <name evidence="1" type="ORF">K488DRAFT_81199</name>
</gene>
<dbReference type="EMBL" id="MU273961">
    <property type="protein sequence ID" value="KAI0027217.1"/>
    <property type="molecule type" value="Genomic_DNA"/>
</dbReference>